<keyword evidence="11" id="KW-1185">Reference proteome</keyword>
<dbReference type="GO" id="GO:0003724">
    <property type="term" value="F:RNA helicase activity"/>
    <property type="evidence" value="ECO:0007669"/>
    <property type="project" value="UniProtKB-EC"/>
</dbReference>
<dbReference type="CDD" id="cd17943">
    <property type="entry name" value="DEADc_DDX20"/>
    <property type="match status" value="1"/>
</dbReference>
<dbReference type="Gene3D" id="3.40.50.300">
    <property type="entry name" value="P-loop containing nucleotide triphosphate hydrolases"/>
    <property type="match status" value="2"/>
</dbReference>
<evidence type="ECO:0000259" key="7">
    <source>
        <dbReference type="PROSITE" id="PS51192"/>
    </source>
</evidence>
<proteinExistence type="predicted"/>
<sequence>MGLSQRILNGLTACGFEKPSPIQLKAIPLGRCGFDLLIQAKSGTGKTAVFGVIALEMINLDNSPHQVLILAPTREIAVQISNVFSSIGSEMQGLKVNYFVGGTPMQSDKTKIVSCHVIVSTPGRLKHLIDQKLVKIENVRLFVLDEADKLMDDSFRKDVNYIFSKLPANKQVILSSATYPENITLFTTKYMRTPLVCLPDDRSPILLGLRQFVVIVPDHPNPMKRVEIKVKELLKILRNFKFKQSLVFFNYQSRAQSVCNQVTGKGFQSTYITGNQDMKKRLSTMESLKNFKCRILCSTDLTARGIDAENVNLVVNFDVPCDSATYLHRIGRAGRYGAYGIAISLISVSELDNFKHLFSSLSVPNTKIYKLPGDYLLEDIWAGNIERFELFMSYGGNNFDCKNDVKEEKIEVSKTCLKNLENSNDNLKKNYLNKTTPNLSEKIEPIIVKDLINLVYKNNKPEIFKKNDYEEKMAANNFRLEHVRRLKELNSSSLSETNKLDDNFISYIKYDVRKKKKIPLIYDQKSENSVDLKLFEFDDDDDDDVNFMKLVNVNRVISSSKLENKISLNNETVIKCLEYEVEFFDQLEKKYMNGEKTARYIFKDYWWHLKNFLSIVKKIYLLMHSKKKEICEVITSENGELVSLHENLKRKLRLFLFSNTEIEDEFFDSCIYEFDVEKCNESLKFFDGTLNFSEFLVLKKNIITFVPNEKPKGVSNKMVEYIKVQEEKIEEEKEDQYETNSCYEEIDTNEIYRNFPLTVERTDKYVQQLNNSYYQPEVINNVTQNIEEFFHQLSIETKQIELNMYNWLMLQND</sequence>
<dbReference type="InterPro" id="IPR000629">
    <property type="entry name" value="RNA-helicase_DEAD-box_CS"/>
</dbReference>
<protein>
    <recommendedName>
        <fullName evidence="1">RNA helicase</fullName>
        <ecNumber evidence="1">3.6.4.13</ecNumber>
    </recommendedName>
</protein>
<dbReference type="InterPro" id="IPR001650">
    <property type="entry name" value="Helicase_C-like"/>
</dbReference>
<dbReference type="PROSITE" id="PS51194">
    <property type="entry name" value="HELICASE_CTER"/>
    <property type="match status" value="1"/>
</dbReference>
<dbReference type="EMBL" id="JAHXZJ010001864">
    <property type="protein sequence ID" value="KAH0548896.1"/>
    <property type="molecule type" value="Genomic_DNA"/>
</dbReference>
<dbReference type="InterPro" id="IPR014001">
    <property type="entry name" value="Helicase_ATP-bd"/>
</dbReference>
<dbReference type="PROSITE" id="PS00039">
    <property type="entry name" value="DEAD_ATP_HELICASE"/>
    <property type="match status" value="1"/>
</dbReference>
<dbReference type="InterPro" id="IPR027417">
    <property type="entry name" value="P-loop_NTPase"/>
</dbReference>
<dbReference type="InterPro" id="IPR011545">
    <property type="entry name" value="DEAD/DEAH_box_helicase_dom"/>
</dbReference>
<dbReference type="PROSITE" id="PS51192">
    <property type="entry name" value="HELICASE_ATP_BIND_1"/>
    <property type="match status" value="1"/>
</dbReference>
<dbReference type="GO" id="GO:0016787">
    <property type="term" value="F:hydrolase activity"/>
    <property type="evidence" value="ECO:0007669"/>
    <property type="project" value="UniProtKB-KW"/>
</dbReference>
<dbReference type="SMART" id="SM00490">
    <property type="entry name" value="HELICc"/>
    <property type="match status" value="1"/>
</dbReference>
<organism evidence="10 11">
    <name type="scientific">Cotesia glomerata</name>
    <name type="common">Lepidopteran parasitic wasp</name>
    <name type="synonym">Apanteles glomeratus</name>
    <dbReference type="NCBI Taxonomy" id="32391"/>
    <lineage>
        <taxon>Eukaryota</taxon>
        <taxon>Metazoa</taxon>
        <taxon>Ecdysozoa</taxon>
        <taxon>Arthropoda</taxon>
        <taxon>Hexapoda</taxon>
        <taxon>Insecta</taxon>
        <taxon>Pterygota</taxon>
        <taxon>Neoptera</taxon>
        <taxon>Endopterygota</taxon>
        <taxon>Hymenoptera</taxon>
        <taxon>Apocrita</taxon>
        <taxon>Ichneumonoidea</taxon>
        <taxon>Braconidae</taxon>
        <taxon>Microgastrinae</taxon>
        <taxon>Cotesia</taxon>
    </lineage>
</organism>
<feature type="domain" description="Helicase ATP-binding" evidence="7">
    <location>
        <begin position="27"/>
        <end position="197"/>
    </location>
</feature>
<reference evidence="10 11" key="1">
    <citation type="journal article" date="2021" name="J. Hered.">
        <title>A chromosome-level genome assembly of the parasitoid wasp, Cotesia glomerata (Hymenoptera: Braconidae).</title>
        <authorList>
            <person name="Pinto B.J."/>
            <person name="Weis J.J."/>
            <person name="Gamble T."/>
            <person name="Ode P.J."/>
            <person name="Paul R."/>
            <person name="Zaspel J.M."/>
        </authorList>
    </citation>
    <scope>NUCLEOTIDE SEQUENCE [LARGE SCALE GENOMIC DNA]</scope>
    <source>
        <strain evidence="10">CgM1</strain>
    </source>
</reference>
<keyword evidence="2" id="KW-0547">Nucleotide-binding</keyword>
<evidence type="ECO:0000256" key="5">
    <source>
        <dbReference type="ARBA" id="ARBA00022840"/>
    </source>
</evidence>
<accession>A0AAV7I9B9</accession>
<keyword evidence="5" id="KW-0067">ATP-binding</keyword>
<name>A0AAV7I9B9_COTGL</name>
<feature type="short sequence motif" description="Q motif" evidence="6">
    <location>
        <begin position="1"/>
        <end position="24"/>
    </location>
</feature>
<evidence type="ECO:0000256" key="1">
    <source>
        <dbReference type="ARBA" id="ARBA00012552"/>
    </source>
</evidence>
<evidence type="ECO:0000313" key="11">
    <source>
        <dbReference type="Proteomes" id="UP000826195"/>
    </source>
</evidence>
<keyword evidence="3" id="KW-0378">Hydrolase</keyword>
<evidence type="ECO:0000259" key="9">
    <source>
        <dbReference type="PROSITE" id="PS51195"/>
    </source>
</evidence>
<evidence type="ECO:0000256" key="3">
    <source>
        <dbReference type="ARBA" id="ARBA00022801"/>
    </source>
</evidence>
<dbReference type="PROSITE" id="PS51195">
    <property type="entry name" value="Q_MOTIF"/>
    <property type="match status" value="1"/>
</dbReference>
<dbReference type="Proteomes" id="UP000826195">
    <property type="component" value="Unassembled WGS sequence"/>
</dbReference>
<dbReference type="AlphaFoldDB" id="A0AAV7I9B9"/>
<keyword evidence="4" id="KW-0347">Helicase</keyword>
<feature type="domain" description="DEAD-box RNA helicase Q" evidence="9">
    <location>
        <begin position="1"/>
        <end position="24"/>
    </location>
</feature>
<gene>
    <name evidence="10" type="ORF">KQX54_004071</name>
</gene>
<evidence type="ECO:0000313" key="10">
    <source>
        <dbReference type="EMBL" id="KAH0548896.1"/>
    </source>
</evidence>
<feature type="domain" description="Helicase C-terminal" evidence="8">
    <location>
        <begin position="229"/>
        <end position="379"/>
    </location>
</feature>
<evidence type="ECO:0000256" key="4">
    <source>
        <dbReference type="ARBA" id="ARBA00022806"/>
    </source>
</evidence>
<dbReference type="SUPFAM" id="SSF52540">
    <property type="entry name" value="P-loop containing nucleoside triphosphate hydrolases"/>
    <property type="match status" value="1"/>
</dbReference>
<dbReference type="Pfam" id="PF00270">
    <property type="entry name" value="DEAD"/>
    <property type="match status" value="1"/>
</dbReference>
<dbReference type="GO" id="GO:0005524">
    <property type="term" value="F:ATP binding"/>
    <property type="evidence" value="ECO:0007669"/>
    <property type="project" value="UniProtKB-KW"/>
</dbReference>
<dbReference type="GO" id="GO:0003676">
    <property type="term" value="F:nucleic acid binding"/>
    <property type="evidence" value="ECO:0007669"/>
    <property type="project" value="InterPro"/>
</dbReference>
<dbReference type="InterPro" id="IPR014014">
    <property type="entry name" value="RNA_helicase_DEAD_Q_motif"/>
</dbReference>
<evidence type="ECO:0000256" key="6">
    <source>
        <dbReference type="PROSITE-ProRule" id="PRU00552"/>
    </source>
</evidence>
<dbReference type="EC" id="3.6.4.13" evidence="1"/>
<comment type="caution">
    <text evidence="10">The sequence shown here is derived from an EMBL/GenBank/DDBJ whole genome shotgun (WGS) entry which is preliminary data.</text>
</comment>
<dbReference type="Pfam" id="PF00271">
    <property type="entry name" value="Helicase_C"/>
    <property type="match status" value="1"/>
</dbReference>
<dbReference type="CDD" id="cd18787">
    <property type="entry name" value="SF2_C_DEAD"/>
    <property type="match status" value="1"/>
</dbReference>
<evidence type="ECO:0000256" key="2">
    <source>
        <dbReference type="ARBA" id="ARBA00022741"/>
    </source>
</evidence>
<dbReference type="SMART" id="SM00487">
    <property type="entry name" value="DEXDc"/>
    <property type="match status" value="1"/>
</dbReference>
<dbReference type="PANTHER" id="PTHR47958">
    <property type="entry name" value="ATP-DEPENDENT RNA HELICASE DBP3"/>
    <property type="match status" value="1"/>
</dbReference>
<evidence type="ECO:0000259" key="8">
    <source>
        <dbReference type="PROSITE" id="PS51194"/>
    </source>
</evidence>
<dbReference type="GO" id="GO:0010468">
    <property type="term" value="P:regulation of gene expression"/>
    <property type="evidence" value="ECO:0007669"/>
    <property type="project" value="UniProtKB-ARBA"/>
</dbReference>